<gene>
    <name evidence="2" type="ORF">CINCED_3A022038</name>
</gene>
<feature type="region of interest" description="Disordered" evidence="1">
    <location>
        <begin position="292"/>
        <end position="472"/>
    </location>
</feature>
<protein>
    <submittedName>
        <fullName evidence="2">Uncharacterized protein</fullName>
    </submittedName>
</protein>
<sequence>MIKWPTELKLNELVCSPNKSENNPRCHDKEDETRSPVQCRKISTCSANQQGSCSCGENITDENSSESKPHDKIPYTSRHHKKDPGTSDQRGRTPPHMSGPRENGALTSQTNPRRSAVNPVYRIHEEGLQSRHSSRLGPNAGERRPNRGHRQSENAVPGPSNGGYQPDFHDDSEDTRNWQEHSNSREKRSTGNKERGQRGSPPDLYSSIEANRTAHRRMPAGQLDGDRPTTRRRQQEHVPERDNSRLQHLQNRLQLLKRVEHIKRTLLADIQEQKQQPQLEELQLLRRHRTDNEKQKLSEMGQRSGTRQQLEQQDPEQQPFDDQVPSSQFRARNATAYRDPLPAPNRPATADQQPRRKLYDKPTATDTTLGSSRNPGAARQAASSSPQKRRVSYQPSSHSDSSSSAGECNRRIPAPPFANATTSPRRRAVSAEYPMPSNDYRQMENRKDNGVRTRPRSMDMAPATVPADSPGSDYDAVARNGNPRLVSQTLNFTCNCDDLD</sequence>
<reference evidence="2 3" key="1">
    <citation type="submission" date="2019-08" db="EMBL/GenBank/DDBJ databases">
        <authorList>
            <person name="Alioto T."/>
            <person name="Alioto T."/>
            <person name="Gomez Garrido J."/>
        </authorList>
    </citation>
    <scope>NUCLEOTIDE SEQUENCE [LARGE SCALE GENOMIC DNA]</scope>
</reference>
<feature type="compositionally biased region" description="Basic and acidic residues" evidence="1">
    <location>
        <begin position="224"/>
        <end position="245"/>
    </location>
</feature>
<proteinExistence type="predicted"/>
<evidence type="ECO:0000313" key="3">
    <source>
        <dbReference type="Proteomes" id="UP000325440"/>
    </source>
</evidence>
<feature type="compositionally biased region" description="Basic and acidic residues" evidence="1">
    <location>
        <begin position="441"/>
        <end position="451"/>
    </location>
</feature>
<evidence type="ECO:0000313" key="2">
    <source>
        <dbReference type="EMBL" id="VVC45876.1"/>
    </source>
</evidence>
<feature type="compositionally biased region" description="Polar residues" evidence="1">
    <location>
        <begin position="364"/>
        <end position="374"/>
    </location>
</feature>
<keyword evidence="3" id="KW-1185">Reference proteome</keyword>
<evidence type="ECO:0000256" key="1">
    <source>
        <dbReference type="SAM" id="MobiDB-lite"/>
    </source>
</evidence>
<dbReference type="EMBL" id="CABPRJ010002418">
    <property type="protein sequence ID" value="VVC45876.1"/>
    <property type="molecule type" value="Genomic_DNA"/>
</dbReference>
<feature type="compositionally biased region" description="Low complexity" evidence="1">
    <location>
        <begin position="308"/>
        <end position="323"/>
    </location>
</feature>
<feature type="region of interest" description="Disordered" evidence="1">
    <location>
        <begin position="13"/>
        <end position="246"/>
    </location>
</feature>
<dbReference type="AlphaFoldDB" id="A0A5E4NR29"/>
<dbReference type="Proteomes" id="UP000325440">
    <property type="component" value="Unassembled WGS sequence"/>
</dbReference>
<feature type="compositionally biased region" description="Basic and acidic residues" evidence="1">
    <location>
        <begin position="174"/>
        <end position="197"/>
    </location>
</feature>
<organism evidence="2 3">
    <name type="scientific">Cinara cedri</name>
    <dbReference type="NCBI Taxonomy" id="506608"/>
    <lineage>
        <taxon>Eukaryota</taxon>
        <taxon>Metazoa</taxon>
        <taxon>Ecdysozoa</taxon>
        <taxon>Arthropoda</taxon>
        <taxon>Hexapoda</taxon>
        <taxon>Insecta</taxon>
        <taxon>Pterygota</taxon>
        <taxon>Neoptera</taxon>
        <taxon>Paraneoptera</taxon>
        <taxon>Hemiptera</taxon>
        <taxon>Sternorrhyncha</taxon>
        <taxon>Aphidomorpha</taxon>
        <taxon>Aphidoidea</taxon>
        <taxon>Aphididae</taxon>
        <taxon>Lachninae</taxon>
        <taxon>Cinara</taxon>
    </lineage>
</organism>
<feature type="compositionally biased region" description="Low complexity" evidence="1">
    <location>
        <begin position="392"/>
        <end position="404"/>
    </location>
</feature>
<feature type="compositionally biased region" description="Basic and acidic residues" evidence="1">
    <location>
        <begin position="22"/>
        <end position="34"/>
    </location>
</feature>
<name>A0A5E4NR29_9HEMI</name>
<feature type="compositionally biased region" description="Polar residues" evidence="1">
    <location>
        <begin position="41"/>
        <end position="57"/>
    </location>
</feature>
<accession>A0A5E4NR29</accession>